<dbReference type="PANTHER" id="PTHR12526:SF600">
    <property type="entry name" value="GLYCOSYL TRANSFERASE GROUP 1"/>
    <property type="match status" value="1"/>
</dbReference>
<dbReference type="EC" id="2.4.-.-" evidence="2"/>
<dbReference type="RefSeq" id="WP_312740822.1">
    <property type="nucleotide sequence ID" value="NZ_CP116968.1"/>
</dbReference>
<dbReference type="KEGG" id="nneo:PQG83_10980"/>
<proteinExistence type="predicted"/>
<keyword evidence="3" id="KW-1185">Reference proteome</keyword>
<dbReference type="PANTHER" id="PTHR12526">
    <property type="entry name" value="GLYCOSYLTRANSFERASE"/>
    <property type="match status" value="1"/>
</dbReference>
<sequence>MPPKKPKVLFLAYYFPPLNAGACVRTWNIAKYLSRLGWDVTVVTPDPHLWRLRDISEIEKINLELNKEGIKCIHTGHDWRFLSPGCLKFENSGIKWFLGGVGRRIASKWRLEREIGWIKEAKRTCSTLGKEDVDIILASGSPFCSFGLAKWLSDKLNRPYVLDYRDPWTGNPHAQYPKPQKTINEEKELLQSSAAVTIVSPSWAMDLTRRYGLKEKIHVISNGFDPDEMSQVQPTHFPHFAIVYTGDFYPPKRVITPFMEALKHLKELRGKEKGKWCLYYYGQMGEHVREEAERLGMTDEVKLQGKVHRNVALSAVAGANISIVITSIPDDVTIADKGMITCKVFESLGLKTPILLICPLGSDVAILEQCKGVRAFQKNNIVGMASYLNERIESQGERIEGEDPYSWVNLSKQLNDILLKKSLVE</sequence>
<dbReference type="EMBL" id="CP116968">
    <property type="protein sequence ID" value="WNM60286.1"/>
    <property type="molecule type" value="Genomic_DNA"/>
</dbReference>
<evidence type="ECO:0000259" key="1">
    <source>
        <dbReference type="Pfam" id="PF13439"/>
    </source>
</evidence>
<dbReference type="Proteomes" id="UP001302494">
    <property type="component" value="Chromosome"/>
</dbReference>
<keyword evidence="2" id="KW-0328">Glycosyltransferase</keyword>
<accession>A0AA96JYM9</accession>
<organism evidence="2 3">
    <name type="scientific">Candidatus Nitrospira neomarina</name>
    <dbReference type="NCBI Taxonomy" id="3020899"/>
    <lineage>
        <taxon>Bacteria</taxon>
        <taxon>Pseudomonadati</taxon>
        <taxon>Nitrospirota</taxon>
        <taxon>Nitrospiria</taxon>
        <taxon>Nitrospirales</taxon>
        <taxon>Nitrospiraceae</taxon>
        <taxon>Nitrospira</taxon>
    </lineage>
</organism>
<dbReference type="GO" id="GO:0016757">
    <property type="term" value="F:glycosyltransferase activity"/>
    <property type="evidence" value="ECO:0007669"/>
    <property type="project" value="UniProtKB-KW"/>
</dbReference>
<feature type="domain" description="Glycosyltransferase subfamily 4-like N-terminal" evidence="1">
    <location>
        <begin position="21"/>
        <end position="227"/>
    </location>
</feature>
<dbReference type="Pfam" id="PF13439">
    <property type="entry name" value="Glyco_transf_4"/>
    <property type="match status" value="1"/>
</dbReference>
<gene>
    <name evidence="2" type="ORF">PQG83_10980</name>
</gene>
<name>A0AA96JYM9_9BACT</name>
<dbReference type="Gene3D" id="3.40.50.2000">
    <property type="entry name" value="Glycogen Phosphorylase B"/>
    <property type="match status" value="1"/>
</dbReference>
<evidence type="ECO:0000313" key="3">
    <source>
        <dbReference type="Proteomes" id="UP001302494"/>
    </source>
</evidence>
<dbReference type="AlphaFoldDB" id="A0AA96JYM9"/>
<dbReference type="InterPro" id="IPR028098">
    <property type="entry name" value="Glyco_trans_4-like_N"/>
</dbReference>
<keyword evidence="2" id="KW-0808">Transferase</keyword>
<protein>
    <submittedName>
        <fullName evidence="2">Glycosyltransferase</fullName>
        <ecNumber evidence="2">2.4.-.-</ecNumber>
    </submittedName>
</protein>
<reference evidence="2 3" key="1">
    <citation type="submission" date="2023-01" db="EMBL/GenBank/DDBJ databases">
        <title>Cultivation and genomic characterization of new, ubiquitous marine nitrite-oxidizing bacteria from the Nitrospirales.</title>
        <authorList>
            <person name="Mueller A.J."/>
            <person name="Daebeler A."/>
            <person name="Herbold C.W."/>
            <person name="Kirkegaard R.H."/>
            <person name="Daims H."/>
        </authorList>
    </citation>
    <scope>NUCLEOTIDE SEQUENCE [LARGE SCALE GENOMIC DNA]</scope>
    <source>
        <strain evidence="2 3">DK</strain>
    </source>
</reference>
<evidence type="ECO:0000313" key="2">
    <source>
        <dbReference type="EMBL" id="WNM60286.1"/>
    </source>
</evidence>
<dbReference type="SUPFAM" id="SSF53756">
    <property type="entry name" value="UDP-Glycosyltransferase/glycogen phosphorylase"/>
    <property type="match status" value="1"/>
</dbReference>